<dbReference type="AlphaFoldDB" id="A0A371FSN5"/>
<proteinExistence type="predicted"/>
<reference evidence="2" key="1">
    <citation type="submission" date="2018-05" db="EMBL/GenBank/DDBJ databases">
        <title>Draft genome of Mucuna pruriens seed.</title>
        <authorList>
            <person name="Nnadi N.E."/>
            <person name="Vos R."/>
            <person name="Hasami M.H."/>
            <person name="Devisetty U.K."/>
            <person name="Aguiy J.C."/>
        </authorList>
    </citation>
    <scope>NUCLEOTIDE SEQUENCE [LARGE SCALE GENOMIC DNA]</scope>
    <source>
        <strain evidence="2">JCA_2017</strain>
    </source>
</reference>
<name>A0A371FSN5_MUCPR</name>
<gene>
    <name evidence="2" type="ORF">CR513_38048</name>
</gene>
<evidence type="ECO:0000256" key="1">
    <source>
        <dbReference type="SAM" id="MobiDB-lite"/>
    </source>
</evidence>
<feature type="non-terminal residue" evidence="2">
    <location>
        <position position="1"/>
    </location>
</feature>
<accession>A0A371FSN5</accession>
<keyword evidence="3" id="KW-1185">Reference proteome</keyword>
<evidence type="ECO:0000313" key="3">
    <source>
        <dbReference type="Proteomes" id="UP000257109"/>
    </source>
</evidence>
<dbReference type="Proteomes" id="UP000257109">
    <property type="component" value="Unassembled WGS sequence"/>
</dbReference>
<comment type="caution">
    <text evidence="2">The sequence shown here is derived from an EMBL/GenBank/DDBJ whole genome shotgun (WGS) entry which is preliminary data.</text>
</comment>
<sequence>MYHGSKGVEEYHKDIKVALSRLSKADEWLSKEPTTMLTPTTRVGKGRKGERKAWKGGESQEGEHITPREAFSA</sequence>
<evidence type="ECO:0000313" key="2">
    <source>
        <dbReference type="EMBL" id="RDX81302.1"/>
    </source>
</evidence>
<feature type="region of interest" description="Disordered" evidence="1">
    <location>
        <begin position="32"/>
        <end position="73"/>
    </location>
</feature>
<feature type="compositionally biased region" description="Polar residues" evidence="1">
    <location>
        <begin position="32"/>
        <end position="41"/>
    </location>
</feature>
<dbReference type="EMBL" id="QJKJ01007963">
    <property type="protein sequence ID" value="RDX81302.1"/>
    <property type="molecule type" value="Genomic_DNA"/>
</dbReference>
<protein>
    <submittedName>
        <fullName evidence="2">Uncharacterized protein</fullName>
    </submittedName>
</protein>
<organism evidence="2 3">
    <name type="scientific">Mucuna pruriens</name>
    <name type="common">Velvet bean</name>
    <name type="synonym">Dolichos pruriens</name>
    <dbReference type="NCBI Taxonomy" id="157652"/>
    <lineage>
        <taxon>Eukaryota</taxon>
        <taxon>Viridiplantae</taxon>
        <taxon>Streptophyta</taxon>
        <taxon>Embryophyta</taxon>
        <taxon>Tracheophyta</taxon>
        <taxon>Spermatophyta</taxon>
        <taxon>Magnoliopsida</taxon>
        <taxon>eudicotyledons</taxon>
        <taxon>Gunneridae</taxon>
        <taxon>Pentapetalae</taxon>
        <taxon>rosids</taxon>
        <taxon>fabids</taxon>
        <taxon>Fabales</taxon>
        <taxon>Fabaceae</taxon>
        <taxon>Papilionoideae</taxon>
        <taxon>50 kb inversion clade</taxon>
        <taxon>NPAAA clade</taxon>
        <taxon>indigoferoid/millettioid clade</taxon>
        <taxon>Phaseoleae</taxon>
        <taxon>Mucuna</taxon>
    </lineage>
</organism>